<dbReference type="CDD" id="cd04179">
    <property type="entry name" value="DPM_DPG-synthase_like"/>
    <property type="match status" value="1"/>
</dbReference>
<evidence type="ECO:0000259" key="1">
    <source>
        <dbReference type="Pfam" id="PF00535"/>
    </source>
</evidence>
<dbReference type="Proteomes" id="UP001594288">
    <property type="component" value="Unassembled WGS sequence"/>
</dbReference>
<reference evidence="2 3" key="1">
    <citation type="submission" date="2024-09" db="EMBL/GenBank/DDBJ databases">
        <authorList>
            <person name="D'Angelo T."/>
        </authorList>
    </citation>
    <scope>NUCLEOTIDE SEQUENCE [LARGE SCALE GENOMIC DNA]</scope>
    <source>
        <strain evidence="2">SAG AM-311-F02</strain>
    </source>
</reference>
<comment type="caution">
    <text evidence="2">The sequence shown here is derived from an EMBL/GenBank/DDBJ whole genome shotgun (WGS) entry which is preliminary data.</text>
</comment>
<sequence length="245" mass="27610">MSTKIVVVMPAYNAEQTLIKTLRDIPEGSVAEIILVDDHSQDNTAELARSQGIRVIEHRENRGYGANQKTCYREALESGADIIVMIHPDYQYDPRLIPFAAGFISADVCDVIIGSRIRTRREALDGGMPVYKYLSNRILTVIENIVLGQNLGDFHSGFRVYGRAVLEGIDFSDNSDDFVFDTEFLAQAVFHGFRIGDIPIPTRYSPDSSSINFRRSLTYGFETLLVMAKYLLQRSGIYKPALFRK</sequence>
<keyword evidence="3" id="KW-1185">Reference proteome</keyword>
<evidence type="ECO:0000313" key="2">
    <source>
        <dbReference type="EMBL" id="MFC1800046.1"/>
    </source>
</evidence>
<dbReference type="InterPro" id="IPR001173">
    <property type="entry name" value="Glyco_trans_2-like"/>
</dbReference>
<dbReference type="EMBL" id="JBHPEI010000059">
    <property type="protein sequence ID" value="MFC1800046.1"/>
    <property type="molecule type" value="Genomic_DNA"/>
</dbReference>
<dbReference type="Pfam" id="PF00535">
    <property type="entry name" value="Glycos_transf_2"/>
    <property type="match status" value="1"/>
</dbReference>
<name>A0ABV6YPQ5_UNCEI</name>
<proteinExistence type="predicted"/>
<feature type="domain" description="Glycosyltransferase 2-like" evidence="1">
    <location>
        <begin position="7"/>
        <end position="167"/>
    </location>
</feature>
<dbReference type="InterPro" id="IPR029044">
    <property type="entry name" value="Nucleotide-diphossugar_trans"/>
</dbReference>
<accession>A0ABV6YPQ5</accession>
<dbReference type="PANTHER" id="PTHR48090">
    <property type="entry name" value="UNDECAPRENYL-PHOSPHATE 4-DEOXY-4-FORMAMIDO-L-ARABINOSE TRANSFERASE-RELATED"/>
    <property type="match status" value="1"/>
</dbReference>
<dbReference type="SUPFAM" id="SSF53448">
    <property type="entry name" value="Nucleotide-diphospho-sugar transferases"/>
    <property type="match status" value="1"/>
</dbReference>
<evidence type="ECO:0000313" key="3">
    <source>
        <dbReference type="Proteomes" id="UP001594288"/>
    </source>
</evidence>
<dbReference type="PANTHER" id="PTHR48090:SF7">
    <property type="entry name" value="RFBJ PROTEIN"/>
    <property type="match status" value="1"/>
</dbReference>
<organism evidence="2 3">
    <name type="scientific">Eiseniibacteriota bacterium</name>
    <dbReference type="NCBI Taxonomy" id="2212470"/>
    <lineage>
        <taxon>Bacteria</taxon>
        <taxon>Candidatus Eiseniibacteriota</taxon>
    </lineage>
</organism>
<dbReference type="InterPro" id="IPR050256">
    <property type="entry name" value="Glycosyltransferase_2"/>
</dbReference>
<protein>
    <submittedName>
        <fullName evidence="2">Glycosyltransferase family 2 protein</fullName>
    </submittedName>
</protein>
<dbReference type="Gene3D" id="3.90.550.10">
    <property type="entry name" value="Spore Coat Polysaccharide Biosynthesis Protein SpsA, Chain A"/>
    <property type="match status" value="1"/>
</dbReference>
<gene>
    <name evidence="2" type="ORF">ACFL2Z_03940</name>
</gene>